<evidence type="ECO:0000313" key="2">
    <source>
        <dbReference type="Proteomes" id="UP001161757"/>
    </source>
</evidence>
<gene>
    <name evidence="1" type="ORF">HRR80_007417</name>
</gene>
<reference evidence="1" key="1">
    <citation type="submission" date="2023-01" db="EMBL/GenBank/DDBJ databases">
        <title>Exophiala dermititidis isolated from Cystic Fibrosis Patient.</title>
        <authorList>
            <person name="Kurbessoian T."/>
            <person name="Crocker A."/>
            <person name="Murante D."/>
            <person name="Hogan D.A."/>
            <person name="Stajich J.E."/>
        </authorList>
    </citation>
    <scope>NUCLEOTIDE SEQUENCE</scope>
    <source>
        <strain evidence="1">Ex8</strain>
    </source>
</reference>
<protein>
    <submittedName>
        <fullName evidence="1">Uncharacterized protein</fullName>
    </submittedName>
</protein>
<accession>A0AAN6EN31</accession>
<name>A0AAN6EN31_EXODE</name>
<dbReference type="AlphaFoldDB" id="A0AAN6EN31"/>
<dbReference type="Proteomes" id="UP001161757">
    <property type="component" value="Unassembled WGS sequence"/>
</dbReference>
<dbReference type="EMBL" id="JAJGCB010000018">
    <property type="protein sequence ID" value="KAJ8988385.1"/>
    <property type="molecule type" value="Genomic_DNA"/>
</dbReference>
<proteinExistence type="predicted"/>
<comment type="caution">
    <text evidence="1">The sequence shown here is derived from an EMBL/GenBank/DDBJ whole genome shotgun (WGS) entry which is preliminary data.</text>
</comment>
<organism evidence="1 2">
    <name type="scientific">Exophiala dermatitidis</name>
    <name type="common">Black yeast-like fungus</name>
    <name type="synonym">Wangiella dermatitidis</name>
    <dbReference type="NCBI Taxonomy" id="5970"/>
    <lineage>
        <taxon>Eukaryota</taxon>
        <taxon>Fungi</taxon>
        <taxon>Dikarya</taxon>
        <taxon>Ascomycota</taxon>
        <taxon>Pezizomycotina</taxon>
        <taxon>Eurotiomycetes</taxon>
        <taxon>Chaetothyriomycetidae</taxon>
        <taxon>Chaetothyriales</taxon>
        <taxon>Herpotrichiellaceae</taxon>
        <taxon>Exophiala</taxon>
    </lineage>
</organism>
<evidence type="ECO:0000313" key="1">
    <source>
        <dbReference type="EMBL" id="KAJ8988385.1"/>
    </source>
</evidence>
<sequence>MRRRIVNPSSPVAHSEGDGELCQDLRQFESFTAKVPDKQTFLSLTFQLRSSENNITFRLQLARALSFLFTPTLVPLLTTNPLRPVLVATSSYSFIIVALDNIFLGF</sequence>